<dbReference type="GO" id="GO:0004386">
    <property type="term" value="F:helicase activity"/>
    <property type="evidence" value="ECO:0007669"/>
    <property type="project" value="UniProtKB-KW"/>
</dbReference>
<dbReference type="GO" id="GO:0016787">
    <property type="term" value="F:hydrolase activity"/>
    <property type="evidence" value="ECO:0007669"/>
    <property type="project" value="UniProtKB-KW"/>
</dbReference>
<comment type="similarity">
    <text evidence="2">In the central section; belongs to the CRISPR-associated helicase Cas3 family.</text>
</comment>
<gene>
    <name evidence="10" type="ORF">C8D82_103120</name>
</gene>
<reference evidence="10 11" key="1">
    <citation type="submission" date="2018-04" db="EMBL/GenBank/DDBJ databases">
        <title>Genomic Encyclopedia of Type Strains, Phase IV (KMG-IV): sequencing the most valuable type-strain genomes for metagenomic binning, comparative biology and taxonomic classification.</title>
        <authorList>
            <person name="Goeker M."/>
        </authorList>
    </citation>
    <scope>NUCLEOTIDE SEQUENCE [LARGE SCALE GENOMIC DNA]</scope>
    <source>
        <strain evidence="10 11">DSM 14823</strain>
    </source>
</reference>
<dbReference type="InterPro" id="IPR006483">
    <property type="entry name" value="CRISPR-assoc_Cas3_HD"/>
</dbReference>
<dbReference type="OrthoDB" id="9810236at2"/>
<evidence type="ECO:0000256" key="4">
    <source>
        <dbReference type="ARBA" id="ARBA00022741"/>
    </source>
</evidence>
<dbReference type="Gene3D" id="3.40.50.300">
    <property type="entry name" value="P-loop containing nucleotide triphosphate hydrolases"/>
    <property type="match status" value="2"/>
</dbReference>
<dbReference type="GO" id="GO:0004519">
    <property type="term" value="F:endonuclease activity"/>
    <property type="evidence" value="ECO:0007669"/>
    <property type="project" value="UniProtKB-KW"/>
</dbReference>
<evidence type="ECO:0000313" key="10">
    <source>
        <dbReference type="EMBL" id="PVY45206.1"/>
    </source>
</evidence>
<keyword evidence="4" id="KW-0547">Nucleotide-binding</keyword>
<protein>
    <submittedName>
        <fullName evidence="10">CRISPR-associated endonuclease Cas3-HD</fullName>
    </submittedName>
</protein>
<dbReference type="InterPro" id="IPR006935">
    <property type="entry name" value="Helicase/UvrB_N"/>
</dbReference>
<dbReference type="InterPro" id="IPR038257">
    <property type="entry name" value="CRISPR-assoc_Cas3_HD_sf"/>
</dbReference>
<evidence type="ECO:0000256" key="1">
    <source>
        <dbReference type="ARBA" id="ARBA00006847"/>
    </source>
</evidence>
<dbReference type="SMART" id="SM00490">
    <property type="entry name" value="HELICc"/>
    <property type="match status" value="1"/>
</dbReference>
<evidence type="ECO:0000256" key="2">
    <source>
        <dbReference type="ARBA" id="ARBA00009046"/>
    </source>
</evidence>
<dbReference type="GO" id="GO:0005524">
    <property type="term" value="F:ATP binding"/>
    <property type="evidence" value="ECO:0007669"/>
    <property type="project" value="UniProtKB-KW"/>
</dbReference>
<keyword evidence="5" id="KW-0378">Hydrolase</keyword>
<keyword evidence="10" id="KW-0540">Nuclease</keyword>
<dbReference type="AlphaFoldDB" id="A0A2U1B978"/>
<evidence type="ECO:0000256" key="6">
    <source>
        <dbReference type="ARBA" id="ARBA00022806"/>
    </source>
</evidence>
<feature type="domain" description="HD Cas3-type" evidence="9">
    <location>
        <begin position="5"/>
        <end position="194"/>
    </location>
</feature>
<evidence type="ECO:0000256" key="7">
    <source>
        <dbReference type="ARBA" id="ARBA00022840"/>
    </source>
</evidence>
<dbReference type="GO" id="GO:0051607">
    <property type="term" value="P:defense response to virus"/>
    <property type="evidence" value="ECO:0007669"/>
    <property type="project" value="UniProtKB-KW"/>
</dbReference>
<keyword evidence="8" id="KW-0051">Antiviral defense</keyword>
<dbReference type="Pfam" id="PF04851">
    <property type="entry name" value="ResIII"/>
    <property type="match status" value="1"/>
</dbReference>
<keyword evidence="3" id="KW-0479">Metal-binding</keyword>
<dbReference type="GO" id="GO:0003677">
    <property type="term" value="F:DNA binding"/>
    <property type="evidence" value="ECO:0007669"/>
    <property type="project" value="InterPro"/>
</dbReference>
<evidence type="ECO:0000256" key="3">
    <source>
        <dbReference type="ARBA" id="ARBA00022723"/>
    </source>
</evidence>
<sequence length="793" mass="90419">MKLYSHGRDSDLREHLAEVMLAAETPEERVLCACHDLGKATAAWQAYILGNSRESPHRHAAAGGLFAALVLLELNGAEKEKWALIALHAGAAHHTDLQELNTDSLNGLSLVAVDRQVGEFILDPEYGIASLLPEVPAEVLLRAWEKFRRMAPPASRERFQFKTGLKRAVSPEERLKIYLHCRSLLGRLCLLDHASAARQSGKPVEVREWRARFPAEEFKQRPAREFKGAETPVNRLRSCLRREFLQTVEKEGVFYFIDAPTGLGKTEAMLCGAELLRQREGLSRIVFAVPQLSIADQVFEEYFPDCRAQIWNSRRRDKTEIGNAQTPPEDRRGNGSDVEALAIEEHPFQMPYNVTTFNQVLLAMCHPNRNRCIRGLGLRDAVVILDEFHKLPQVILPFFFRIAREYARLARCRFILGSATPLESFQFWDLEDSCRIPPEATAPIYRAAEIDNRRLYRSMGFLTLQELETEIEAFQQESDRNLLVVVNLIGEGSWPLRQRFQQAYNPWRQLEELKTPGTGRIMVWLDGLVPPLLRRDLITACRDAMRHRPVTLVSTQMIEVGVDLDFDAAFIDYQGLAATMQRGGRVGRNGRETPCEVGVFALVCSNGDTSFEQLIEVRKNYSIRLRQKPFDAIFKQELKFLDLEIDFFKEWGERFLHDSELAASLSEFQREVFAGLTAAGLLEQLFRIDVVGMQSLGATFEKAQFIAELFDSEKASEIIVVESQEVYDELSELNRRIKSQTSTGEDRKRFLTLQTDRTVAPADRIRSELGLVPCGWIDYPEPIEVFRVDSMVW</sequence>
<evidence type="ECO:0000313" key="11">
    <source>
        <dbReference type="Proteomes" id="UP000245959"/>
    </source>
</evidence>
<comment type="similarity">
    <text evidence="1">In the N-terminal section; belongs to the CRISPR-associated nuclease Cas3-HD family.</text>
</comment>
<evidence type="ECO:0000259" key="9">
    <source>
        <dbReference type="PROSITE" id="PS51643"/>
    </source>
</evidence>
<dbReference type="InterPro" id="IPR054712">
    <property type="entry name" value="Cas3-like_dom"/>
</dbReference>
<dbReference type="GeneID" id="78294105"/>
<dbReference type="Pfam" id="PF22590">
    <property type="entry name" value="Cas3-like_C_2"/>
    <property type="match status" value="1"/>
</dbReference>
<keyword evidence="10" id="KW-0255">Endonuclease</keyword>
<comment type="caution">
    <text evidence="10">The sequence shown here is derived from an EMBL/GenBank/DDBJ whole genome shotgun (WGS) entry which is preliminary data.</text>
</comment>
<dbReference type="Gene3D" id="1.10.3210.30">
    <property type="match status" value="1"/>
</dbReference>
<proteinExistence type="inferred from homology"/>
<dbReference type="NCBIfam" id="TIGR01596">
    <property type="entry name" value="cas3_HD"/>
    <property type="match status" value="1"/>
</dbReference>
<dbReference type="Proteomes" id="UP000245959">
    <property type="component" value="Unassembled WGS sequence"/>
</dbReference>
<dbReference type="InterPro" id="IPR001650">
    <property type="entry name" value="Helicase_C-like"/>
</dbReference>
<dbReference type="SUPFAM" id="SSF52540">
    <property type="entry name" value="P-loop containing nucleoside triphosphate hydrolases"/>
    <property type="match status" value="1"/>
</dbReference>
<dbReference type="PROSITE" id="PS51643">
    <property type="entry name" value="HD_CAS3"/>
    <property type="match status" value="1"/>
</dbReference>
<dbReference type="InterPro" id="IPR027417">
    <property type="entry name" value="P-loop_NTPase"/>
</dbReference>
<keyword evidence="11" id="KW-1185">Reference proteome</keyword>
<dbReference type="GO" id="GO:0046872">
    <property type="term" value="F:metal ion binding"/>
    <property type="evidence" value="ECO:0007669"/>
    <property type="project" value="UniProtKB-KW"/>
</dbReference>
<evidence type="ECO:0000256" key="5">
    <source>
        <dbReference type="ARBA" id="ARBA00022801"/>
    </source>
</evidence>
<evidence type="ECO:0000256" key="8">
    <source>
        <dbReference type="ARBA" id="ARBA00023118"/>
    </source>
</evidence>
<name>A0A2U1B978_9BACT</name>
<organism evidence="10 11">
    <name type="scientific">Victivallis vadensis</name>
    <dbReference type="NCBI Taxonomy" id="172901"/>
    <lineage>
        <taxon>Bacteria</taxon>
        <taxon>Pseudomonadati</taxon>
        <taxon>Lentisphaerota</taxon>
        <taxon>Lentisphaeria</taxon>
        <taxon>Victivallales</taxon>
        <taxon>Victivallaceae</taxon>
        <taxon>Victivallis</taxon>
    </lineage>
</organism>
<accession>A0A2U1B978</accession>
<keyword evidence="6" id="KW-0347">Helicase</keyword>
<keyword evidence="7" id="KW-0067">ATP-binding</keyword>
<dbReference type="EMBL" id="QEKH01000003">
    <property type="protein sequence ID" value="PVY45206.1"/>
    <property type="molecule type" value="Genomic_DNA"/>
</dbReference>
<dbReference type="RefSeq" id="WP_116882778.1">
    <property type="nucleotide sequence ID" value="NZ_CABMMC010000020.1"/>
</dbReference>